<evidence type="ECO:0000313" key="3">
    <source>
        <dbReference type="Proteomes" id="UP001218218"/>
    </source>
</evidence>
<organism evidence="2 3">
    <name type="scientific">Mycena albidolilacea</name>
    <dbReference type="NCBI Taxonomy" id="1033008"/>
    <lineage>
        <taxon>Eukaryota</taxon>
        <taxon>Fungi</taxon>
        <taxon>Dikarya</taxon>
        <taxon>Basidiomycota</taxon>
        <taxon>Agaricomycotina</taxon>
        <taxon>Agaricomycetes</taxon>
        <taxon>Agaricomycetidae</taxon>
        <taxon>Agaricales</taxon>
        <taxon>Marasmiineae</taxon>
        <taxon>Mycenaceae</taxon>
        <taxon>Mycena</taxon>
    </lineage>
</organism>
<feature type="transmembrane region" description="Helical" evidence="1">
    <location>
        <begin position="20"/>
        <end position="36"/>
    </location>
</feature>
<comment type="caution">
    <text evidence="2">The sequence shown here is derived from an EMBL/GenBank/DDBJ whole genome shotgun (WGS) entry which is preliminary data.</text>
</comment>
<protein>
    <submittedName>
        <fullName evidence="2">Uncharacterized protein</fullName>
    </submittedName>
</protein>
<feature type="transmembrane region" description="Helical" evidence="1">
    <location>
        <begin position="109"/>
        <end position="129"/>
    </location>
</feature>
<dbReference type="PANTHER" id="PTHR37852:SF1">
    <property type="entry name" value="HIG1 DOMAIN-CONTAINING PROTEIN"/>
    <property type="match status" value="1"/>
</dbReference>
<keyword evidence="1" id="KW-0812">Transmembrane</keyword>
<dbReference type="AlphaFoldDB" id="A0AAD7F4C1"/>
<evidence type="ECO:0000256" key="1">
    <source>
        <dbReference type="SAM" id="Phobius"/>
    </source>
</evidence>
<keyword evidence="3" id="KW-1185">Reference proteome</keyword>
<sequence length="173" mass="18916">MSDSQREARQYSVTLSPRLYTVPLGAVLLGTVIGVNRGGRLASLRFLAENAHRTPTTQKGWYLYHKTKNYRVVLGALRGAVRDGGYLGAATLGWVGLEEGLKKLGWGRVAMSGAGVGMGGIFCGLYRLGWKTTRQTLLLAIIGGGSMDVLRWLTEDKGEDGEKEVEDKREKEE</sequence>
<reference evidence="2" key="1">
    <citation type="submission" date="2023-03" db="EMBL/GenBank/DDBJ databases">
        <title>Massive genome expansion in bonnet fungi (Mycena s.s.) driven by repeated elements and novel gene families across ecological guilds.</title>
        <authorList>
            <consortium name="Lawrence Berkeley National Laboratory"/>
            <person name="Harder C.B."/>
            <person name="Miyauchi S."/>
            <person name="Viragh M."/>
            <person name="Kuo A."/>
            <person name="Thoen E."/>
            <person name="Andreopoulos B."/>
            <person name="Lu D."/>
            <person name="Skrede I."/>
            <person name="Drula E."/>
            <person name="Henrissat B."/>
            <person name="Morin E."/>
            <person name="Kohler A."/>
            <person name="Barry K."/>
            <person name="LaButti K."/>
            <person name="Morin E."/>
            <person name="Salamov A."/>
            <person name="Lipzen A."/>
            <person name="Mereny Z."/>
            <person name="Hegedus B."/>
            <person name="Baldrian P."/>
            <person name="Stursova M."/>
            <person name="Weitz H."/>
            <person name="Taylor A."/>
            <person name="Grigoriev I.V."/>
            <person name="Nagy L.G."/>
            <person name="Martin F."/>
            <person name="Kauserud H."/>
        </authorList>
    </citation>
    <scope>NUCLEOTIDE SEQUENCE</scope>
    <source>
        <strain evidence="2">CBHHK002</strain>
    </source>
</reference>
<name>A0AAD7F4C1_9AGAR</name>
<proteinExistence type="predicted"/>
<dbReference type="Proteomes" id="UP001218218">
    <property type="component" value="Unassembled WGS sequence"/>
</dbReference>
<evidence type="ECO:0000313" key="2">
    <source>
        <dbReference type="EMBL" id="KAJ7368064.1"/>
    </source>
</evidence>
<keyword evidence="1" id="KW-1133">Transmembrane helix</keyword>
<accession>A0AAD7F4C1</accession>
<keyword evidence="1" id="KW-0472">Membrane</keyword>
<dbReference type="PANTHER" id="PTHR37852">
    <property type="entry name" value="YALI0B21208P"/>
    <property type="match status" value="1"/>
</dbReference>
<dbReference type="EMBL" id="JARIHO010000001">
    <property type="protein sequence ID" value="KAJ7368064.1"/>
    <property type="molecule type" value="Genomic_DNA"/>
</dbReference>
<gene>
    <name evidence="2" type="ORF">DFH08DRAFT_830217</name>
</gene>